<dbReference type="EMBL" id="KU702952">
    <property type="protein sequence ID" value="AMN85108.1"/>
    <property type="molecule type" value="Genomic_DNA"/>
</dbReference>
<sequence length="134" mass="14643">MYNKFHVPDFKLTGWKRLIGQEVPVEAASNLVNIASTTPWGSPIVALSDVNGTAVTGSPVNAAITARKLTQVVFGAQTPKATQEQLNMFVPLLFWFRDPRLAIASVSIPYGQRFITVDIEQQSNILFTAPGNLN</sequence>
<dbReference type="Proteomes" id="UP000244303">
    <property type="component" value="Segment"/>
</dbReference>
<dbReference type="SMR" id="A0A0H3TLP8"/>
<dbReference type="Proteomes" id="UP000244833">
    <property type="component" value="Segment"/>
</dbReference>
<evidence type="ECO:0000313" key="8">
    <source>
        <dbReference type="Proteomes" id="UP000244833"/>
    </source>
</evidence>
<dbReference type="EMDB" id="EMD-8144"/>
<evidence type="ECO:0000313" key="2">
    <source>
        <dbReference type="EMBL" id="AMN83139.1"/>
    </source>
</evidence>
<keyword evidence="9 10" id="KW-0002">3D-structure</keyword>
<evidence type="ECO:0000313" key="5">
    <source>
        <dbReference type="Proteomes" id="UP000244303"/>
    </source>
</evidence>
<dbReference type="PDBsum" id="5J7O"/>
<dbReference type="EMBL" id="KJ614390">
    <property type="protein sequence ID" value="AIB51907.1"/>
    <property type="molecule type" value="Genomic_DNA"/>
</dbReference>
<evidence type="ECO:0000313" key="4">
    <source>
        <dbReference type="EMBL" id="AMN85108.1"/>
    </source>
</evidence>
<dbReference type="PDB" id="5J7O">
    <property type="method" value="X-ray"/>
    <property type="resolution" value="2.37 A"/>
    <property type="chains" value="A/B/C/D/E/F=1-133"/>
</dbReference>
<name>A0A0H3TLP8_9VIRU</name>
<reference evidence="1 8" key="1">
    <citation type="journal article" date="2015" name="J. Virol.">
        <title>Faustovirus, an asfarvirus-related new lineage of giant viruses infecting amoebae.</title>
        <authorList>
            <person name="Reteno D.G."/>
            <person name="Benamar S."/>
            <person name="Bou Khalil J."/>
            <person name="Andreani J."/>
            <person name="Armstrong N."/>
            <person name="Klose T."/>
            <person name="Rossmann M."/>
            <person name="Colson P."/>
            <person name="Raoult D."/>
            <person name="La Scola B."/>
        </authorList>
    </citation>
    <scope>NUCLEOTIDE SEQUENCE [LARGE SCALE GENOMIC DNA]</scope>
    <source>
        <strain evidence="1">E12</strain>
        <strain evidence="1">E12</strain>
    </source>
</reference>
<evidence type="ECO:0000313" key="7">
    <source>
        <dbReference type="Proteomes" id="UP000244774"/>
    </source>
</evidence>
<accession>A0A0H3TLP8</accession>
<dbReference type="Gene3D" id="2.70.9.10">
    <property type="entry name" value="Adenovirus Type 2 Hexon, domain 4"/>
    <property type="match status" value="1"/>
</dbReference>
<evidence type="ECO:0007829" key="9">
    <source>
        <dbReference type="PDB" id="5J7O"/>
    </source>
</evidence>
<gene>
    <name evidence="3" type="ORF">D5a_00208</name>
    <name evidence="4" type="ORF">E23_00209</name>
    <name evidence="2" type="ORF">E24_00210</name>
    <name evidence="1" type="ORF">PRJ_Fausto_00196</name>
</gene>
<evidence type="ECO:0000313" key="1">
    <source>
        <dbReference type="EMBL" id="AIB51907.1"/>
    </source>
</evidence>
<dbReference type="PDB" id="5J7V">
    <property type="method" value="EM"/>
    <property type="resolution" value="15.50 A"/>
    <property type="chains" value="A/B/C=1-133"/>
</dbReference>
<proteinExistence type="evidence at protein level"/>
<dbReference type="EMBL" id="KU702948">
    <property type="protein sequence ID" value="AMN83139.1"/>
    <property type="molecule type" value="Genomic_DNA"/>
</dbReference>
<dbReference type="PDB" id="5J7U">
    <property type="method" value="X-ray"/>
    <property type="resolution" value="2.44 A"/>
    <property type="chains" value="A/B/C/D/E/F/G/H/I/J/K/L=1-133"/>
</dbReference>
<dbReference type="Proteomes" id="UP000244774">
    <property type="component" value="Segment"/>
</dbReference>
<dbReference type="Proteomes" id="UP000244713">
    <property type="component" value="Segment"/>
</dbReference>
<evidence type="ECO:0000313" key="6">
    <source>
        <dbReference type="Proteomes" id="UP000244713"/>
    </source>
</evidence>
<reference evidence="5 6" key="2">
    <citation type="journal article" date="2016" name="Front. Microbiol.">
        <title>Faustoviruses: Comparative Genomics of New Megavirales Family Members.</title>
        <authorList>
            <person name="Benamar S"/>
            <person name="Reteno DG"/>
            <person name="Bandaly V"/>
            <person name="Labas N"/>
            <person name="Raoult D La.Scola.B."/>
        </authorList>
    </citation>
    <scope>NUCLEOTIDE SEQUENCE [LARGE SCALE GENOMIC DNA]</scope>
    <source>
        <strain evidence="3 5">D5a</strain>
        <strain evidence="4 7">E23</strain>
        <strain evidence="2 6">E24</strain>
    </source>
</reference>
<dbReference type="SUPFAM" id="SSF49749">
    <property type="entry name" value="Group II dsDNA viruses VP"/>
    <property type="match status" value="1"/>
</dbReference>
<dbReference type="PDBsum" id="5J7V"/>
<dbReference type="InterPro" id="IPR016112">
    <property type="entry name" value="VP_dsDNA_II"/>
</dbReference>
<dbReference type="EMBL" id="KU702950">
    <property type="protein sequence ID" value="AMN84119.1"/>
    <property type="molecule type" value="Genomic_DNA"/>
</dbReference>
<evidence type="ECO:0000313" key="3">
    <source>
        <dbReference type="EMBL" id="AMN84119.1"/>
    </source>
</evidence>
<evidence type="ECO:0007829" key="10">
    <source>
        <dbReference type="PDB" id="5J7U"/>
    </source>
</evidence>
<dbReference type="PDBsum" id="5J7U"/>
<protein>
    <submittedName>
        <fullName evidence="1">Putative major capsid protein p72</fullName>
    </submittedName>
</protein>
<reference evidence="9 10" key="3">
    <citation type="journal article" date="2016" name="Proc. Natl. Acad. Sci. U.S.A.">
        <title>Structure of faustovirus, a large dsDNA virus.</title>
        <authorList>
            <person name="Klose T."/>
            <person name="Reteno D.G."/>
            <person name="Benamar S."/>
            <person name="Hollerbach A."/>
            <person name="Colson P."/>
            <person name="La Scola B."/>
            <person name="Rossmann M.G."/>
        </authorList>
    </citation>
    <scope>X-RAY CRYSTALLOGRAPHY (2.37 ANGSTROMS) OF 1-133</scope>
</reference>
<organism evidence="1 8">
    <name type="scientific">Faustovirus</name>
    <dbReference type="NCBI Taxonomy" id="1477405"/>
    <lineage>
        <taxon>Viruses</taxon>
    </lineage>
</organism>